<evidence type="ECO:0000259" key="4">
    <source>
        <dbReference type="Pfam" id="PF02357"/>
    </source>
</evidence>
<dbReference type="InterPro" id="IPR036735">
    <property type="entry name" value="NGN_dom_sf"/>
</dbReference>
<proteinExistence type="predicted"/>
<gene>
    <name evidence="5" type="ORF">TM49_17420</name>
</gene>
<keyword evidence="6" id="KW-1185">Reference proteome</keyword>
<evidence type="ECO:0000313" key="5">
    <source>
        <dbReference type="EMBL" id="AJY48308.1"/>
    </source>
</evidence>
<dbReference type="EMBL" id="CP010803">
    <property type="protein sequence ID" value="AJY48308.1"/>
    <property type="molecule type" value="Genomic_DNA"/>
</dbReference>
<dbReference type="SUPFAM" id="SSF82679">
    <property type="entry name" value="N-utilization substance G protein NusG, N-terminal domain"/>
    <property type="match status" value="1"/>
</dbReference>
<dbReference type="InterPro" id="IPR008991">
    <property type="entry name" value="Translation_prot_SH3-like_sf"/>
</dbReference>
<dbReference type="InterPro" id="IPR014722">
    <property type="entry name" value="Rib_uL2_dom2"/>
</dbReference>
<dbReference type="KEGG" id="mey:TM49_17420"/>
<name>A0A0D5LXW9_MAREN</name>
<sequence>MGGGETVIFREKFEDRMRRIRMAGRAVLGQALPDDAPWYVLCVQTGREQETGEAVRDCGAEVLVPMRKGKQRKRRGRILPAVDEVLMVGYVLVRTAGTAEAMSGLMSFERVVGVLGGWERPFPVSAGRVQDLIGKASGGRYDWDRECSITVRAGELVRISEGLFGGNDAVVITPNGQGKGDVVVEVEMFGQKTPVILPLAMLEKL</sequence>
<dbReference type="PANTHER" id="PTHR30265">
    <property type="entry name" value="RHO-INTERACTING TRANSCRIPTION TERMINATION FACTOR NUSG"/>
    <property type="match status" value="1"/>
</dbReference>
<dbReference type="Pfam" id="PF02357">
    <property type="entry name" value="NusG"/>
    <property type="match status" value="1"/>
</dbReference>
<reference evidence="5 6" key="1">
    <citation type="journal article" date="2015" name="Genome Announc.">
        <title>Complete genome sequence of Martelella endophytica YC6887, which has antifungal activity associated with a halophyte.</title>
        <authorList>
            <person name="Khan A."/>
            <person name="Khan H."/>
            <person name="Chung E.J."/>
            <person name="Hossain M.T."/>
            <person name="Chung Y.R."/>
        </authorList>
    </citation>
    <scope>NUCLEOTIDE SEQUENCE [LARGE SCALE GENOMIC DNA]</scope>
    <source>
        <strain evidence="5">YC6887</strain>
    </source>
</reference>
<dbReference type="SUPFAM" id="SSF50104">
    <property type="entry name" value="Translation proteins SH3-like domain"/>
    <property type="match status" value="1"/>
</dbReference>
<dbReference type="PATRIC" id="fig|1486262.3.peg.3604"/>
<organism evidence="5 6">
    <name type="scientific">Martelella endophytica</name>
    <dbReference type="NCBI Taxonomy" id="1486262"/>
    <lineage>
        <taxon>Bacteria</taxon>
        <taxon>Pseudomonadati</taxon>
        <taxon>Pseudomonadota</taxon>
        <taxon>Alphaproteobacteria</taxon>
        <taxon>Hyphomicrobiales</taxon>
        <taxon>Aurantimonadaceae</taxon>
        <taxon>Martelella</taxon>
    </lineage>
</organism>
<dbReference type="Gene3D" id="3.30.70.940">
    <property type="entry name" value="NusG, N-terminal domain"/>
    <property type="match status" value="1"/>
</dbReference>
<accession>A0A0D5LXW9</accession>
<evidence type="ECO:0000256" key="2">
    <source>
        <dbReference type="ARBA" id="ARBA00023015"/>
    </source>
</evidence>
<dbReference type="Gene3D" id="2.30.30.30">
    <property type="match status" value="1"/>
</dbReference>
<dbReference type="CDD" id="cd08000">
    <property type="entry name" value="NGN"/>
    <property type="match status" value="1"/>
</dbReference>
<evidence type="ECO:0000256" key="1">
    <source>
        <dbReference type="ARBA" id="ARBA00022814"/>
    </source>
</evidence>
<feature type="domain" description="NusG-like N-terminal" evidence="4">
    <location>
        <begin position="38"/>
        <end position="132"/>
    </location>
</feature>
<keyword evidence="3" id="KW-0804">Transcription</keyword>
<keyword evidence="1" id="KW-0889">Transcription antitermination</keyword>
<dbReference type="STRING" id="1486262.TM49_17420"/>
<dbReference type="AlphaFoldDB" id="A0A0D5LXW9"/>
<protein>
    <recommendedName>
        <fullName evidence="4">NusG-like N-terminal domain-containing protein</fullName>
    </recommendedName>
</protein>
<evidence type="ECO:0000256" key="3">
    <source>
        <dbReference type="ARBA" id="ARBA00023163"/>
    </source>
</evidence>
<dbReference type="HOGENOM" id="CLU_108938_0_0_5"/>
<dbReference type="GO" id="GO:0006354">
    <property type="term" value="P:DNA-templated transcription elongation"/>
    <property type="evidence" value="ECO:0007669"/>
    <property type="project" value="InterPro"/>
</dbReference>
<dbReference type="InterPro" id="IPR006645">
    <property type="entry name" value="NGN-like_dom"/>
</dbReference>
<dbReference type="Proteomes" id="UP000032611">
    <property type="component" value="Chromosome"/>
</dbReference>
<evidence type="ECO:0000313" key="6">
    <source>
        <dbReference type="Proteomes" id="UP000032611"/>
    </source>
</evidence>
<dbReference type="InterPro" id="IPR043425">
    <property type="entry name" value="NusG-like"/>
</dbReference>
<dbReference type="GO" id="GO:0031564">
    <property type="term" value="P:transcription antitermination"/>
    <property type="evidence" value="ECO:0007669"/>
    <property type="project" value="UniProtKB-KW"/>
</dbReference>
<dbReference type="CDD" id="cd06091">
    <property type="entry name" value="KOW_NusG"/>
    <property type="match status" value="1"/>
</dbReference>
<dbReference type="PANTHER" id="PTHR30265:SF4">
    <property type="entry name" value="KOW MOTIF FAMILY PROTEIN, EXPRESSED"/>
    <property type="match status" value="1"/>
</dbReference>
<keyword evidence="2" id="KW-0805">Transcription regulation</keyword>